<feature type="transmembrane region" description="Helical" evidence="11">
    <location>
        <begin position="674"/>
        <end position="700"/>
    </location>
</feature>
<dbReference type="Gene3D" id="3.30.420.40">
    <property type="match status" value="1"/>
</dbReference>
<dbReference type="InterPro" id="IPR001312">
    <property type="entry name" value="Hexokinase"/>
</dbReference>
<evidence type="ECO:0000256" key="10">
    <source>
        <dbReference type="SAM" id="MobiDB-lite"/>
    </source>
</evidence>
<proteinExistence type="inferred from homology"/>
<feature type="region of interest" description="Disordered" evidence="10">
    <location>
        <begin position="446"/>
        <end position="500"/>
    </location>
</feature>
<feature type="transmembrane region" description="Helical" evidence="11">
    <location>
        <begin position="754"/>
        <end position="774"/>
    </location>
</feature>
<feature type="compositionally biased region" description="Polar residues" evidence="10">
    <location>
        <begin position="450"/>
        <end position="461"/>
    </location>
</feature>
<evidence type="ECO:0008006" key="16">
    <source>
        <dbReference type="Google" id="ProtNLM"/>
    </source>
</evidence>
<dbReference type="SUPFAM" id="SSF53067">
    <property type="entry name" value="Actin-like ATPase domain"/>
    <property type="match status" value="2"/>
</dbReference>
<dbReference type="InterPro" id="IPR011701">
    <property type="entry name" value="MFS"/>
</dbReference>
<dbReference type="Pfam" id="PF00349">
    <property type="entry name" value="Hexokinase_1"/>
    <property type="match status" value="1"/>
</dbReference>
<evidence type="ECO:0000256" key="7">
    <source>
        <dbReference type="ARBA" id="ARBA00022840"/>
    </source>
</evidence>
<dbReference type="GO" id="GO:0000329">
    <property type="term" value="C:fungal-type vacuole membrane"/>
    <property type="evidence" value="ECO:0007669"/>
    <property type="project" value="TreeGrafter"/>
</dbReference>
<comment type="similarity">
    <text evidence="2">Belongs to the hexokinase family.</text>
</comment>
<feature type="transmembrane region" description="Helical" evidence="11">
    <location>
        <begin position="786"/>
        <end position="807"/>
    </location>
</feature>
<keyword evidence="15" id="KW-1185">Reference proteome</keyword>
<keyword evidence="5" id="KW-0547">Nucleotide-binding</keyword>
<feature type="compositionally biased region" description="Basic residues" evidence="10">
    <location>
        <begin position="534"/>
        <end position="544"/>
    </location>
</feature>
<evidence type="ECO:0000259" key="13">
    <source>
        <dbReference type="Pfam" id="PF03727"/>
    </source>
</evidence>
<dbReference type="PANTHER" id="PTHR23501:SF67">
    <property type="entry name" value="MFS MULTIDRUG EFFLUX TRANSPORTER (EUROFUNG)"/>
    <property type="match status" value="1"/>
</dbReference>
<dbReference type="EMBL" id="MU854370">
    <property type="protein sequence ID" value="KAK4040739.1"/>
    <property type="molecule type" value="Genomic_DNA"/>
</dbReference>
<evidence type="ECO:0000256" key="3">
    <source>
        <dbReference type="ARBA" id="ARBA00022679"/>
    </source>
</evidence>
<dbReference type="PROSITE" id="PS51748">
    <property type="entry name" value="HEXOKINASE_2"/>
    <property type="match status" value="1"/>
</dbReference>
<keyword evidence="6" id="KW-0418">Kinase</keyword>
<dbReference type="GO" id="GO:0001678">
    <property type="term" value="P:intracellular glucose homeostasis"/>
    <property type="evidence" value="ECO:0007669"/>
    <property type="project" value="InterPro"/>
</dbReference>
<dbReference type="Proteomes" id="UP001303115">
    <property type="component" value="Unassembled WGS sequence"/>
</dbReference>
<keyword evidence="7" id="KW-0067">ATP-binding</keyword>
<evidence type="ECO:0000256" key="6">
    <source>
        <dbReference type="ARBA" id="ARBA00022777"/>
    </source>
</evidence>
<feature type="domain" description="Hexokinase C-terminal" evidence="13">
    <location>
        <begin position="179"/>
        <end position="439"/>
    </location>
</feature>
<evidence type="ECO:0000256" key="9">
    <source>
        <dbReference type="ARBA" id="ARBA00023136"/>
    </source>
</evidence>
<evidence type="ECO:0000256" key="2">
    <source>
        <dbReference type="ARBA" id="ARBA00009225"/>
    </source>
</evidence>
<reference evidence="15" key="1">
    <citation type="journal article" date="2023" name="Mol. Phylogenet. Evol.">
        <title>Genome-scale phylogeny and comparative genomics of the fungal order Sordariales.</title>
        <authorList>
            <person name="Hensen N."/>
            <person name="Bonometti L."/>
            <person name="Westerberg I."/>
            <person name="Brannstrom I.O."/>
            <person name="Guillou S."/>
            <person name="Cros-Aarteil S."/>
            <person name="Calhoun S."/>
            <person name="Haridas S."/>
            <person name="Kuo A."/>
            <person name="Mondo S."/>
            <person name="Pangilinan J."/>
            <person name="Riley R."/>
            <person name="LaButti K."/>
            <person name="Andreopoulos B."/>
            <person name="Lipzen A."/>
            <person name="Chen C."/>
            <person name="Yan M."/>
            <person name="Daum C."/>
            <person name="Ng V."/>
            <person name="Clum A."/>
            <person name="Steindorff A."/>
            <person name="Ohm R.A."/>
            <person name="Martin F."/>
            <person name="Silar P."/>
            <person name="Natvig D.O."/>
            <person name="Lalanne C."/>
            <person name="Gautier V."/>
            <person name="Ament-Velasquez S.L."/>
            <person name="Kruys A."/>
            <person name="Hutchinson M.I."/>
            <person name="Powell A.J."/>
            <person name="Barry K."/>
            <person name="Miller A.N."/>
            <person name="Grigoriev I.V."/>
            <person name="Debuchy R."/>
            <person name="Gladieux P."/>
            <person name="Hiltunen Thoren M."/>
            <person name="Johannesson H."/>
        </authorList>
    </citation>
    <scope>NUCLEOTIDE SEQUENCE [LARGE SCALE GENOMIC DNA]</scope>
    <source>
        <strain evidence="15">CBS 284.82</strain>
    </source>
</reference>
<feature type="domain" description="Hexokinase N-terminal" evidence="12">
    <location>
        <begin position="66"/>
        <end position="167"/>
    </location>
</feature>
<dbReference type="InterPro" id="IPR022673">
    <property type="entry name" value="Hexokinase_C"/>
</dbReference>
<comment type="caution">
    <text evidence="14">The sequence shown here is derived from an EMBL/GenBank/DDBJ whole genome shotgun (WGS) entry which is preliminary data.</text>
</comment>
<dbReference type="InterPro" id="IPR022672">
    <property type="entry name" value="Hexokinase_N"/>
</dbReference>
<dbReference type="Gene3D" id="1.20.1720.10">
    <property type="entry name" value="Multidrug resistance protein D"/>
    <property type="match status" value="1"/>
</dbReference>
<protein>
    <recommendedName>
        <fullName evidence="16">Phosphotransferase</fullName>
    </recommendedName>
</protein>
<feature type="transmembrane region" description="Helical" evidence="11">
    <location>
        <begin position="975"/>
        <end position="996"/>
    </location>
</feature>
<evidence type="ECO:0000313" key="14">
    <source>
        <dbReference type="EMBL" id="KAK4040739.1"/>
    </source>
</evidence>
<dbReference type="Pfam" id="PF07690">
    <property type="entry name" value="MFS_1"/>
    <property type="match status" value="1"/>
</dbReference>
<comment type="subcellular location">
    <subcellularLocation>
        <location evidence="1">Membrane</location>
        <topology evidence="1">Multi-pass membrane protein</topology>
    </subcellularLocation>
</comment>
<dbReference type="SUPFAM" id="SSF103473">
    <property type="entry name" value="MFS general substrate transporter"/>
    <property type="match status" value="1"/>
</dbReference>
<keyword evidence="9 11" id="KW-0472">Membrane</keyword>
<dbReference type="CDD" id="cd24000">
    <property type="entry name" value="ASKHA_NBD_HK"/>
    <property type="match status" value="1"/>
</dbReference>
<dbReference type="AlphaFoldDB" id="A0AAN6PKK3"/>
<evidence type="ECO:0000256" key="5">
    <source>
        <dbReference type="ARBA" id="ARBA00022741"/>
    </source>
</evidence>
<evidence type="ECO:0000256" key="4">
    <source>
        <dbReference type="ARBA" id="ARBA00022692"/>
    </source>
</evidence>
<dbReference type="Gene3D" id="1.20.1250.20">
    <property type="entry name" value="MFS general substrate transporter like domains"/>
    <property type="match status" value="1"/>
</dbReference>
<keyword evidence="4 11" id="KW-0812">Transmembrane</keyword>
<dbReference type="InterPro" id="IPR043129">
    <property type="entry name" value="ATPase_NBD"/>
</dbReference>
<feature type="transmembrane region" description="Helical" evidence="11">
    <location>
        <begin position="867"/>
        <end position="893"/>
    </location>
</feature>
<dbReference type="PANTHER" id="PTHR23501">
    <property type="entry name" value="MAJOR FACILITATOR SUPERFAMILY"/>
    <property type="match status" value="1"/>
</dbReference>
<sequence>MAAPLDDFLRPLAIDAHTVLELSHELASTFRQLSAESLDQFLPTPISESILRPASSGAHGRYVDHCTLFSWIGDRVAEVVRKGCDTLSLPRDTELPMGVTFSFPMQQKSLSEAVLMPMGKGFSVTSNLDLGGHLLAGYEKHRSPDMPPIRIAAIANDAVATLVSFIYQFPAQAHQKAAMGLIVGTGFNATLPLKLSSLHESKRPVSISILPGQEVADVKIAVNTEWSIKGSAPPVRNLGLISRWDTELDQAGEVPGFQPLEYMTAGRYLGELARLMFIDYYGTVLGLPVTILPSKLHRRFGLSTTFISHLHPESIRGPMLQQLEQEFAPEDASFRWTAELANVLYRIAKAIEVRAAGIVAASTVGLLRCAEEIPQSGAEKTVLAVGYTGGCIQHFHNYLADTQRFIDEVLDREFGAEPPIKVILTPCHDGGITGAGILVPAALARRQEPAMTSQATPTTHPGTMPGAEPIPTSSRTRPSRPRSRDDDDSASSDDENMDPNQLDMLLSRSVQSAAPILEPEAFEHSMLRNIRVQSRSRSRSRRRNPTVSPYRGRRQPSTPRAVAKPLEGEILPEEDTPLLLDPTEELDEPAKSKNPYLGGVSVTRFWLLFSQIMAGYFIACFDSTIMASSHPVITSYFGSSNSASWLSTAFMLTSTSFQPVLGSLSDAVGRKGPYVFTLGVFLVATVWCGLAGSMTSFIIARAVCGFGAGGMMTLASIIVPVVLACLIVAIIVVPDDLGLAGKKKQTLREAMRTFDFKGSILMSSSVTFLILGLAPYTNLIFSNHIAGFLSTATLFNVPLFFQGVLLTTATTSGFRLVVSSAVASVAGTATGFLITYTRRLKWPLVLGTSLGVLGSLSLASMQRGWPAIFYILCLLPGSAGSGFQFPGTFMAVLSVSEQREQAVVSSTLILWRSLGGVLGVACSSLVVQNALWYYLEAFVTGPEKEGVVARVRKSVEAIRELPVAYREQVVQSYEAALRVTFLCCAALAVVGFLLILPVRLPRLGKR</sequence>
<gene>
    <name evidence="14" type="ORF">C8A01DRAFT_15399</name>
</gene>
<name>A0AAN6PKK3_9PEZI</name>
<dbReference type="GO" id="GO:0005536">
    <property type="term" value="F:D-glucose binding"/>
    <property type="evidence" value="ECO:0007669"/>
    <property type="project" value="InterPro"/>
</dbReference>
<feature type="transmembrane region" description="Helical" evidence="11">
    <location>
        <begin position="712"/>
        <end position="734"/>
    </location>
</feature>
<evidence type="ECO:0000256" key="11">
    <source>
        <dbReference type="SAM" id="Phobius"/>
    </source>
</evidence>
<dbReference type="GO" id="GO:0005524">
    <property type="term" value="F:ATP binding"/>
    <property type="evidence" value="ECO:0007669"/>
    <property type="project" value="UniProtKB-KW"/>
</dbReference>
<keyword evidence="3" id="KW-0808">Transferase</keyword>
<organism evidence="14 15">
    <name type="scientific">Parachaetomium inaequale</name>
    <dbReference type="NCBI Taxonomy" id="2588326"/>
    <lineage>
        <taxon>Eukaryota</taxon>
        <taxon>Fungi</taxon>
        <taxon>Dikarya</taxon>
        <taxon>Ascomycota</taxon>
        <taxon>Pezizomycotina</taxon>
        <taxon>Sordariomycetes</taxon>
        <taxon>Sordariomycetidae</taxon>
        <taxon>Sordariales</taxon>
        <taxon>Chaetomiaceae</taxon>
        <taxon>Parachaetomium</taxon>
    </lineage>
</organism>
<feature type="transmembrane region" description="Helical" evidence="11">
    <location>
        <begin position="914"/>
        <end position="935"/>
    </location>
</feature>
<evidence type="ECO:0000259" key="12">
    <source>
        <dbReference type="Pfam" id="PF00349"/>
    </source>
</evidence>
<evidence type="ECO:0000256" key="8">
    <source>
        <dbReference type="ARBA" id="ARBA00022989"/>
    </source>
</evidence>
<dbReference type="Pfam" id="PF03727">
    <property type="entry name" value="Hexokinase_2"/>
    <property type="match status" value="1"/>
</dbReference>
<evidence type="ECO:0000256" key="1">
    <source>
        <dbReference type="ARBA" id="ARBA00004141"/>
    </source>
</evidence>
<evidence type="ECO:0000313" key="15">
    <source>
        <dbReference type="Proteomes" id="UP001303115"/>
    </source>
</evidence>
<feature type="transmembrane region" description="Helical" evidence="11">
    <location>
        <begin position="813"/>
        <end position="835"/>
    </location>
</feature>
<keyword evidence="8 11" id="KW-1133">Transmembrane helix</keyword>
<dbReference type="PRINTS" id="PR00475">
    <property type="entry name" value="HEXOKINASE"/>
</dbReference>
<dbReference type="Gene3D" id="3.40.367.20">
    <property type="match status" value="1"/>
</dbReference>
<feature type="region of interest" description="Disordered" evidence="10">
    <location>
        <begin position="528"/>
        <end position="576"/>
    </location>
</feature>
<dbReference type="GO" id="GO:0004396">
    <property type="term" value="F:hexokinase activity"/>
    <property type="evidence" value="ECO:0007669"/>
    <property type="project" value="InterPro"/>
</dbReference>
<feature type="compositionally biased region" description="Acidic residues" evidence="10">
    <location>
        <begin position="486"/>
        <end position="497"/>
    </location>
</feature>
<dbReference type="GO" id="GO:0015174">
    <property type="term" value="F:basic amino acid transmembrane transporter activity"/>
    <property type="evidence" value="ECO:0007669"/>
    <property type="project" value="TreeGrafter"/>
</dbReference>
<dbReference type="InterPro" id="IPR036259">
    <property type="entry name" value="MFS_trans_sf"/>
</dbReference>
<feature type="transmembrane region" description="Helical" evidence="11">
    <location>
        <begin position="842"/>
        <end position="861"/>
    </location>
</feature>
<accession>A0AAN6PKK3</accession>